<dbReference type="GO" id="GO:0003958">
    <property type="term" value="F:NADPH-hemoprotein reductase activity"/>
    <property type="evidence" value="ECO:0007669"/>
    <property type="project" value="UniProtKB-EC"/>
</dbReference>
<dbReference type="SUPFAM" id="SSF63380">
    <property type="entry name" value="Riboflavin synthase domain-like"/>
    <property type="match status" value="1"/>
</dbReference>
<dbReference type="Gene3D" id="1.20.990.10">
    <property type="entry name" value="NADPH-cytochrome p450 Reductase, Chain A, domain 3"/>
    <property type="match status" value="1"/>
</dbReference>
<dbReference type="SUPFAM" id="SSF52343">
    <property type="entry name" value="Ferredoxin reductase-like, C-terminal NADP-linked domain"/>
    <property type="match status" value="1"/>
</dbReference>
<dbReference type="Proteomes" id="UP001150538">
    <property type="component" value="Unassembled WGS sequence"/>
</dbReference>
<feature type="compositionally biased region" description="Polar residues" evidence="9">
    <location>
        <begin position="425"/>
        <end position="434"/>
    </location>
</feature>
<feature type="domain" description="Flavodoxin-like" evidence="10">
    <location>
        <begin position="211"/>
        <end position="381"/>
    </location>
</feature>
<evidence type="ECO:0000313" key="13">
    <source>
        <dbReference type="Proteomes" id="UP001150538"/>
    </source>
</evidence>
<dbReference type="GO" id="GO:0005829">
    <property type="term" value="C:cytosol"/>
    <property type="evidence" value="ECO:0007669"/>
    <property type="project" value="TreeGrafter"/>
</dbReference>
<dbReference type="InterPro" id="IPR001433">
    <property type="entry name" value="OxRdtase_FAD/NAD-bd"/>
</dbReference>
<evidence type="ECO:0000259" key="10">
    <source>
        <dbReference type="PROSITE" id="PS50902"/>
    </source>
</evidence>
<feature type="domain" description="FAD-binding FR-type" evidence="11">
    <location>
        <begin position="453"/>
        <end position="759"/>
    </location>
</feature>
<comment type="cofactor">
    <cofactor evidence="2">
        <name>FAD</name>
        <dbReference type="ChEBI" id="CHEBI:57692"/>
    </cofactor>
</comment>
<dbReference type="Gene3D" id="3.40.50.360">
    <property type="match status" value="1"/>
</dbReference>
<evidence type="ECO:0000256" key="8">
    <source>
        <dbReference type="ARBA" id="ARBA00023797"/>
    </source>
</evidence>
<keyword evidence="6" id="KW-0521">NADP</keyword>
<dbReference type="PROSITE" id="PS50902">
    <property type="entry name" value="FLAVODOXIN_LIKE"/>
    <property type="match status" value="1"/>
</dbReference>
<keyword evidence="5" id="KW-0274">FAD</keyword>
<dbReference type="Pfam" id="PF00667">
    <property type="entry name" value="FAD_binding_1"/>
    <property type="match status" value="1"/>
</dbReference>
<organism evidence="12 13">
    <name type="scientific">Mycoemilia scoparia</name>
    <dbReference type="NCBI Taxonomy" id="417184"/>
    <lineage>
        <taxon>Eukaryota</taxon>
        <taxon>Fungi</taxon>
        <taxon>Fungi incertae sedis</taxon>
        <taxon>Zoopagomycota</taxon>
        <taxon>Kickxellomycotina</taxon>
        <taxon>Kickxellomycetes</taxon>
        <taxon>Kickxellales</taxon>
        <taxon>Kickxellaceae</taxon>
        <taxon>Mycoemilia</taxon>
    </lineage>
</organism>
<dbReference type="PROSITE" id="PS51384">
    <property type="entry name" value="FAD_FR"/>
    <property type="match status" value="1"/>
</dbReference>
<dbReference type="OrthoDB" id="1856718at2759"/>
<dbReference type="Pfam" id="PF00175">
    <property type="entry name" value="NAD_binding_1"/>
    <property type="match status" value="1"/>
</dbReference>
<dbReference type="Gene3D" id="2.40.30.10">
    <property type="entry name" value="Translation factors"/>
    <property type="match status" value="2"/>
</dbReference>
<feature type="region of interest" description="Disordered" evidence="9">
    <location>
        <begin position="422"/>
        <end position="443"/>
    </location>
</feature>
<reference evidence="12" key="1">
    <citation type="submission" date="2022-07" db="EMBL/GenBank/DDBJ databases">
        <title>Phylogenomic reconstructions and comparative analyses of Kickxellomycotina fungi.</title>
        <authorList>
            <person name="Reynolds N.K."/>
            <person name="Stajich J.E."/>
            <person name="Barry K."/>
            <person name="Grigoriev I.V."/>
            <person name="Crous P."/>
            <person name="Smith M.E."/>
        </authorList>
    </citation>
    <scope>NUCLEOTIDE SEQUENCE</scope>
    <source>
        <strain evidence="12">NBRC 100468</strain>
    </source>
</reference>
<dbReference type="InterPro" id="IPR003097">
    <property type="entry name" value="CysJ-like_FAD-binding"/>
</dbReference>
<evidence type="ECO:0000256" key="6">
    <source>
        <dbReference type="ARBA" id="ARBA00022857"/>
    </source>
</evidence>
<dbReference type="GO" id="GO:0010181">
    <property type="term" value="F:FMN binding"/>
    <property type="evidence" value="ECO:0007669"/>
    <property type="project" value="InterPro"/>
</dbReference>
<dbReference type="FunFam" id="3.40.50.80:FF:000001">
    <property type="entry name" value="NADPH--cytochrome P450 reductase 1"/>
    <property type="match status" value="1"/>
</dbReference>
<dbReference type="InterPro" id="IPR029039">
    <property type="entry name" value="Flavoprotein-like_sf"/>
</dbReference>
<evidence type="ECO:0000256" key="3">
    <source>
        <dbReference type="ARBA" id="ARBA00022630"/>
    </source>
</evidence>
<feature type="compositionally biased region" description="Low complexity" evidence="9">
    <location>
        <begin position="167"/>
        <end position="187"/>
    </location>
</feature>
<accession>A0A9W7ZR08</accession>
<feature type="region of interest" description="Disordered" evidence="9">
    <location>
        <begin position="167"/>
        <end position="199"/>
    </location>
</feature>
<evidence type="ECO:0000313" key="12">
    <source>
        <dbReference type="EMBL" id="KAJ1914171.1"/>
    </source>
</evidence>
<dbReference type="InterPro" id="IPR023173">
    <property type="entry name" value="NADPH_Cyt_P450_Rdtase_alpha"/>
</dbReference>
<evidence type="ECO:0000256" key="9">
    <source>
        <dbReference type="SAM" id="MobiDB-lite"/>
    </source>
</evidence>
<dbReference type="EMBL" id="JANBPU010000214">
    <property type="protein sequence ID" value="KAJ1914171.1"/>
    <property type="molecule type" value="Genomic_DNA"/>
</dbReference>
<proteinExistence type="predicted"/>
<dbReference type="AlphaFoldDB" id="A0A9W7ZR08"/>
<keyword evidence="4" id="KW-0288">FMN</keyword>
<sequence>MVTAIPTTTPQAHNHQQEYKKLENSLLLNSSTLKTPNIQKATHINTTTDFPSGFQVLCILWAGIYYPLDFIFKSVFAIYSGIVSIGPAVKQEKLKRLSQQQEFLLQGSRKREYNYSDMTIEFSDTFIITSVVIGTVTFLLRKKICEVIGKSSSGIVGNKYESANLVSSSSSTTKATNGTSNSSNQINGSGGDSSSSERDFVQKMHEGKKNIVIFFGSQTGTAEDFANRLAREATSFHPGLHPIVLDPENYDYKYMTKMNPTKELIIWVLATTGEGEPTDNMQEWYEALVSDPENIDDGCEVPEFYEDDDVSIEVFEQPLKNKVAYIGFGLGNTTYEQFCANMRHIDKRMSTLGAKRLAPCGEGDDDSNLEEDFSNWKEGIWPIICDHLKVDDNAVTDADGVSATAAAASSLEWIVEDIGQEESLDNSTTSTSSRPFKRGEMVPDTHTGPYDAKHPFMAPIKVAYNLSPEGERSVLHLEIDLAGSGMKYETGDHLAIFPTNHEEEVQAFLKVLRLSDKANNLIKVTNADPYAAHANLFPSSTTTYVAALRHYLDIASPPAREQIRMSVLPYAKSEAATELLKSLSSDKEAYSRSVVDSCLTVAGLLQLVNRVEEKAGVSEQDQLVLPFGALLSLCSRIVARYYSISSSSLVNPKIPSITAVVLQYQSTSSTTTQEGEEKNDGLQWRYGVATNYLDSITRYLTQKSRGDKVDEYVLVKAEPGNVKQVSHTIYPDLSTADEPSSLPVVHAPVYVRHSNFRLPTDPSKPVVMVGPGTGIAPFRGFLQERVHQLASNNNGSANTGATVLFFGSRHEKTDYLYKSELLESFEQLSKSNSDSSLFTAFSRDQAHKIYVQHRMQEQAKLLWKLLHEQGGSFYVCGEARYMARDVRDTLIRIAQQEGGLALADAEAWVSNDLKKSGRYQEDIWA</sequence>
<dbReference type="EC" id="1.6.2.4" evidence="8"/>
<dbReference type="InterPro" id="IPR039261">
    <property type="entry name" value="FNR_nucleotide-bd"/>
</dbReference>
<evidence type="ECO:0000256" key="2">
    <source>
        <dbReference type="ARBA" id="ARBA00001974"/>
    </source>
</evidence>
<keyword evidence="7" id="KW-0560">Oxidoreductase</keyword>
<dbReference type="PRINTS" id="PR00369">
    <property type="entry name" value="FLAVODOXIN"/>
</dbReference>
<evidence type="ECO:0000256" key="7">
    <source>
        <dbReference type="ARBA" id="ARBA00023002"/>
    </source>
</evidence>
<dbReference type="InterPro" id="IPR017938">
    <property type="entry name" value="Riboflavin_synthase-like_b-brl"/>
</dbReference>
<dbReference type="InterPro" id="IPR001094">
    <property type="entry name" value="Flavdoxin-like"/>
</dbReference>
<comment type="cofactor">
    <cofactor evidence="1">
        <name>FMN</name>
        <dbReference type="ChEBI" id="CHEBI:58210"/>
    </cofactor>
</comment>
<dbReference type="PANTHER" id="PTHR19384">
    <property type="entry name" value="NITRIC OXIDE SYNTHASE-RELATED"/>
    <property type="match status" value="1"/>
</dbReference>
<evidence type="ECO:0000256" key="4">
    <source>
        <dbReference type="ARBA" id="ARBA00022643"/>
    </source>
</evidence>
<evidence type="ECO:0000259" key="11">
    <source>
        <dbReference type="PROSITE" id="PS51384"/>
    </source>
</evidence>
<keyword evidence="13" id="KW-1185">Reference proteome</keyword>
<dbReference type="Pfam" id="PF00258">
    <property type="entry name" value="Flavodoxin_1"/>
    <property type="match status" value="1"/>
</dbReference>
<name>A0A9W7ZR08_9FUNG</name>
<dbReference type="InterPro" id="IPR017927">
    <property type="entry name" value="FAD-bd_FR_type"/>
</dbReference>
<gene>
    <name evidence="12" type="ORF">H4219_004907</name>
</gene>
<comment type="caution">
    <text evidence="12">The sequence shown here is derived from an EMBL/GenBank/DDBJ whole genome shotgun (WGS) entry which is preliminary data.</text>
</comment>
<dbReference type="PANTHER" id="PTHR19384:SF17">
    <property type="entry name" value="NADPH--CYTOCHROME P450 REDUCTASE"/>
    <property type="match status" value="1"/>
</dbReference>
<dbReference type="GO" id="GO:0050660">
    <property type="term" value="F:flavin adenine dinucleotide binding"/>
    <property type="evidence" value="ECO:0007669"/>
    <property type="project" value="TreeGrafter"/>
</dbReference>
<dbReference type="SUPFAM" id="SSF52218">
    <property type="entry name" value="Flavoproteins"/>
    <property type="match status" value="1"/>
</dbReference>
<evidence type="ECO:0000256" key="1">
    <source>
        <dbReference type="ARBA" id="ARBA00001917"/>
    </source>
</evidence>
<protein>
    <recommendedName>
        <fullName evidence="8">NADPH--hemoprotein reductase</fullName>
        <ecNumber evidence="8">1.6.2.4</ecNumber>
    </recommendedName>
</protein>
<dbReference type="InterPro" id="IPR008254">
    <property type="entry name" value="Flavodoxin/NO_synth"/>
</dbReference>
<keyword evidence="3" id="KW-0285">Flavoprotein</keyword>
<dbReference type="Gene3D" id="3.40.50.80">
    <property type="entry name" value="Nucleotide-binding domain of ferredoxin-NADP reductase (FNR) module"/>
    <property type="match status" value="1"/>
</dbReference>
<evidence type="ECO:0000256" key="5">
    <source>
        <dbReference type="ARBA" id="ARBA00022827"/>
    </source>
</evidence>